<dbReference type="InterPro" id="IPR012348">
    <property type="entry name" value="RNR-like"/>
</dbReference>
<dbReference type="SUPFAM" id="SSF47240">
    <property type="entry name" value="Ferritin-like"/>
    <property type="match status" value="1"/>
</dbReference>
<sequence>MTRWLTPEHINELSADPKQCSQMDMPLQLDLSKPYVPEDYTQLYYTPVYASLSREQRLHYNQLSALRINEYIMMLEADLIERLLPPLLHHPQVAGDKALLLALNTMMHEEQRHFRGFAALNRACRPDLYPPGADRFFSVLPWWTQAMFGVVGLLSAHLPFALWFLMAMEESSKTLAKDMVVRPATETLGVLDQAFVRVHHEHLKDETRHLHIDAILIERCLERRWETANAWLFKRMLVGVVRPTRGGSGVKVIHQLVRDLPELACRQDEMVDALLALRNNRAFQVSLFNRRIMPTAFRVFDRCHALANLGEEMAGYDRR</sequence>
<dbReference type="Gene3D" id="1.10.620.20">
    <property type="entry name" value="Ribonucleotide Reductase, subunit A"/>
    <property type="match status" value="1"/>
</dbReference>
<dbReference type="EMBL" id="AP024238">
    <property type="protein sequence ID" value="BCO27506.1"/>
    <property type="molecule type" value="Genomic_DNA"/>
</dbReference>
<protein>
    <recommendedName>
        <fullName evidence="4">p-aminobenzoate N-oxygenase AurF</fullName>
    </recommendedName>
</protein>
<dbReference type="RefSeq" id="WP_223912578.1">
    <property type="nucleotide sequence ID" value="NZ_AP024238.1"/>
</dbReference>
<feature type="transmembrane region" description="Helical" evidence="1">
    <location>
        <begin position="142"/>
        <end position="165"/>
    </location>
</feature>
<dbReference type="Proteomes" id="UP000824366">
    <property type="component" value="Chromosome"/>
</dbReference>
<evidence type="ECO:0000313" key="3">
    <source>
        <dbReference type="Proteomes" id="UP000824366"/>
    </source>
</evidence>
<keyword evidence="3" id="KW-1185">Reference proteome</keyword>
<keyword evidence="1" id="KW-0472">Membrane</keyword>
<accession>A0ABM7MMV1</accession>
<dbReference type="InterPro" id="IPR025859">
    <property type="entry name" value="AurF/CmlI"/>
</dbReference>
<evidence type="ECO:0000256" key="1">
    <source>
        <dbReference type="SAM" id="Phobius"/>
    </source>
</evidence>
<dbReference type="InterPro" id="IPR009078">
    <property type="entry name" value="Ferritin-like_SF"/>
</dbReference>
<organism evidence="2 3">
    <name type="scientific">Rhodoferax lithotrophicus</name>
    <dbReference type="NCBI Taxonomy" id="2798804"/>
    <lineage>
        <taxon>Bacteria</taxon>
        <taxon>Pseudomonadati</taxon>
        <taxon>Pseudomonadota</taxon>
        <taxon>Betaproteobacteria</taxon>
        <taxon>Burkholderiales</taxon>
        <taxon>Comamonadaceae</taxon>
        <taxon>Rhodoferax</taxon>
    </lineage>
</organism>
<proteinExistence type="predicted"/>
<name>A0ABM7MMV1_9BURK</name>
<keyword evidence="1" id="KW-0812">Transmembrane</keyword>
<dbReference type="Pfam" id="PF11583">
    <property type="entry name" value="AurF"/>
    <property type="match status" value="1"/>
</dbReference>
<evidence type="ECO:0008006" key="4">
    <source>
        <dbReference type="Google" id="ProtNLM"/>
    </source>
</evidence>
<keyword evidence="1" id="KW-1133">Transmembrane helix</keyword>
<gene>
    <name evidence="2" type="ORF">MIZ03_2394</name>
</gene>
<reference evidence="2 3" key="1">
    <citation type="journal article" date="2021" name="Microbiol. Spectr.">
        <title>A Single Bacterium Capable of Oxidation and Reduction of Iron at Circumneutral pH.</title>
        <authorList>
            <person name="Kato S."/>
            <person name="Ohkuma M."/>
        </authorList>
    </citation>
    <scope>NUCLEOTIDE SEQUENCE [LARGE SCALE GENOMIC DNA]</scope>
    <source>
        <strain evidence="2 3">MIZ03</strain>
    </source>
</reference>
<evidence type="ECO:0000313" key="2">
    <source>
        <dbReference type="EMBL" id="BCO27506.1"/>
    </source>
</evidence>